<keyword evidence="1" id="KW-1133">Transmembrane helix</keyword>
<protein>
    <recommendedName>
        <fullName evidence="4">PARP catalytic domain-containing protein</fullName>
    </recommendedName>
</protein>
<dbReference type="Proteomes" id="UP000604046">
    <property type="component" value="Unassembled WGS sequence"/>
</dbReference>
<reference evidence="2" key="1">
    <citation type="submission" date="2021-02" db="EMBL/GenBank/DDBJ databases">
        <authorList>
            <person name="Dougan E. K."/>
            <person name="Rhodes N."/>
            <person name="Thang M."/>
            <person name="Chan C."/>
        </authorList>
    </citation>
    <scope>NUCLEOTIDE SEQUENCE</scope>
</reference>
<dbReference type="OrthoDB" id="10479301at2759"/>
<dbReference type="SUPFAM" id="SSF56399">
    <property type="entry name" value="ADP-ribosylation"/>
    <property type="match status" value="1"/>
</dbReference>
<comment type="caution">
    <text evidence="2">The sequence shown here is derived from an EMBL/GenBank/DDBJ whole genome shotgun (WGS) entry which is preliminary data.</text>
</comment>
<name>A0A812SNF7_9DINO</name>
<sequence>MYQNATTLYHATSRVAAESIDRERRMHPGTRGFAGGAIYFSRDPWAACRKCQHGRGHAEVIIECAVSLGTCKVATKNSVTMRNAVRQGFDSVMVASLDVYAVLDSSRVQILRFQQVGGVEWFWSMEELRDYYEPRPKDKDVPPSSSFGWMALLGGLCVLAFILVKR</sequence>
<proteinExistence type="predicted"/>
<dbReference type="Gene3D" id="3.90.228.10">
    <property type="match status" value="1"/>
</dbReference>
<gene>
    <name evidence="2" type="ORF">SNAT2548_LOCUS27153</name>
</gene>
<accession>A0A812SNF7</accession>
<keyword evidence="1" id="KW-0812">Transmembrane</keyword>
<evidence type="ECO:0000313" key="2">
    <source>
        <dbReference type="EMBL" id="CAE7483781.1"/>
    </source>
</evidence>
<feature type="transmembrane region" description="Helical" evidence="1">
    <location>
        <begin position="146"/>
        <end position="164"/>
    </location>
</feature>
<organism evidence="2 3">
    <name type="scientific">Symbiodinium natans</name>
    <dbReference type="NCBI Taxonomy" id="878477"/>
    <lineage>
        <taxon>Eukaryota</taxon>
        <taxon>Sar</taxon>
        <taxon>Alveolata</taxon>
        <taxon>Dinophyceae</taxon>
        <taxon>Suessiales</taxon>
        <taxon>Symbiodiniaceae</taxon>
        <taxon>Symbiodinium</taxon>
    </lineage>
</organism>
<dbReference type="EMBL" id="CAJNDS010002457">
    <property type="protein sequence ID" value="CAE7483781.1"/>
    <property type="molecule type" value="Genomic_DNA"/>
</dbReference>
<evidence type="ECO:0008006" key="4">
    <source>
        <dbReference type="Google" id="ProtNLM"/>
    </source>
</evidence>
<keyword evidence="1" id="KW-0472">Membrane</keyword>
<dbReference type="AlphaFoldDB" id="A0A812SNF7"/>
<evidence type="ECO:0000256" key="1">
    <source>
        <dbReference type="SAM" id="Phobius"/>
    </source>
</evidence>
<keyword evidence="3" id="KW-1185">Reference proteome</keyword>
<evidence type="ECO:0000313" key="3">
    <source>
        <dbReference type="Proteomes" id="UP000604046"/>
    </source>
</evidence>